<protein>
    <recommendedName>
        <fullName evidence="3">SGNH/GDSL hydrolase family protein</fullName>
    </recommendedName>
</protein>
<reference evidence="1 2" key="1">
    <citation type="submission" date="2016-11" db="EMBL/GenBank/DDBJ databases">
        <authorList>
            <person name="Jaros S."/>
            <person name="Januszkiewicz K."/>
            <person name="Wedrychowicz H."/>
        </authorList>
    </citation>
    <scope>NUCLEOTIDE SEQUENCE [LARGE SCALE GENOMIC DNA]</scope>
    <source>
        <strain evidence="1 2">DSM 9705</strain>
    </source>
</reference>
<dbReference type="AlphaFoldDB" id="A0A1M5YSH2"/>
<sequence>MKSYMVFFVSIIVTSILMITQLVGNIAIAEATQREHPMELSNLLAKRIFFGHQSVGENIISGIKLYDEKLAATIFPMNEKNIYIPNTGIIHKRIGQNNYPKKKIDDFVKVIRDDLEGSVDIAFIKLCYVDITKDTDIQSVFDYYKKNFDKLAKDFPSTVFVHLTVPLTSLKETWKTKLKKILGKDDIWEYANNIKRNQYNKMVMDEYQHTAPFFNLAKIEATSKSGELISFSHKGEQYLAMAKEWTSDGGHLNESGSLQVARELLLYLNSL</sequence>
<evidence type="ECO:0000313" key="2">
    <source>
        <dbReference type="Proteomes" id="UP000184139"/>
    </source>
</evidence>
<evidence type="ECO:0000313" key="1">
    <source>
        <dbReference type="EMBL" id="SHI14758.1"/>
    </source>
</evidence>
<dbReference type="EMBL" id="FQXS01000053">
    <property type="protein sequence ID" value="SHI14758.1"/>
    <property type="molecule type" value="Genomic_DNA"/>
</dbReference>
<dbReference type="SUPFAM" id="SSF52266">
    <property type="entry name" value="SGNH hydrolase"/>
    <property type="match status" value="1"/>
</dbReference>
<organism evidence="1 2">
    <name type="scientific">Desulfofustis glycolicus DSM 9705</name>
    <dbReference type="NCBI Taxonomy" id="1121409"/>
    <lineage>
        <taxon>Bacteria</taxon>
        <taxon>Pseudomonadati</taxon>
        <taxon>Thermodesulfobacteriota</taxon>
        <taxon>Desulfobulbia</taxon>
        <taxon>Desulfobulbales</taxon>
        <taxon>Desulfocapsaceae</taxon>
        <taxon>Desulfofustis</taxon>
    </lineage>
</organism>
<keyword evidence="2" id="KW-1185">Reference proteome</keyword>
<dbReference type="RefSeq" id="WP_073379435.1">
    <property type="nucleotide sequence ID" value="NZ_FQXS01000053.1"/>
</dbReference>
<evidence type="ECO:0008006" key="3">
    <source>
        <dbReference type="Google" id="ProtNLM"/>
    </source>
</evidence>
<dbReference type="InterPro" id="IPR036514">
    <property type="entry name" value="SGNH_hydro_sf"/>
</dbReference>
<gene>
    <name evidence="1" type="ORF">SAMN02745124_04381</name>
</gene>
<proteinExistence type="predicted"/>
<dbReference type="Gene3D" id="3.40.50.1110">
    <property type="entry name" value="SGNH hydrolase"/>
    <property type="match status" value="1"/>
</dbReference>
<accession>A0A1M5YSH2</accession>
<dbReference type="STRING" id="1121409.SAMN02745124_04381"/>
<name>A0A1M5YSH2_9BACT</name>
<dbReference type="Proteomes" id="UP000184139">
    <property type="component" value="Unassembled WGS sequence"/>
</dbReference>
<dbReference type="GO" id="GO:0016788">
    <property type="term" value="F:hydrolase activity, acting on ester bonds"/>
    <property type="evidence" value="ECO:0007669"/>
    <property type="project" value="UniProtKB-ARBA"/>
</dbReference>
<dbReference type="OrthoDB" id="7064934at2"/>